<accession>A0A7I9YQH2</accession>
<comment type="caution">
    <text evidence="1">The sequence shown here is derived from an EMBL/GenBank/DDBJ whole genome shotgun (WGS) entry which is preliminary data.</text>
</comment>
<reference evidence="1 2" key="1">
    <citation type="journal article" date="2019" name="Emerg. Microbes Infect.">
        <title>Comprehensive subspecies identification of 175 nontuberculous mycobacteria species based on 7547 genomic profiles.</title>
        <authorList>
            <person name="Matsumoto Y."/>
            <person name="Kinjo T."/>
            <person name="Motooka D."/>
            <person name="Nabeya D."/>
            <person name="Jung N."/>
            <person name="Uechi K."/>
            <person name="Horii T."/>
            <person name="Iida T."/>
            <person name="Fujita J."/>
            <person name="Nakamura S."/>
        </authorList>
    </citation>
    <scope>NUCLEOTIDE SEQUENCE [LARGE SCALE GENOMIC DNA]</scope>
    <source>
        <strain evidence="1 2">JCM 30725</strain>
    </source>
</reference>
<dbReference type="EMBL" id="BLKZ01000001">
    <property type="protein sequence ID" value="GFG90878.1"/>
    <property type="molecule type" value="Genomic_DNA"/>
</dbReference>
<gene>
    <name evidence="1" type="ORF">MBOU_29200</name>
</gene>
<protein>
    <submittedName>
        <fullName evidence="1">Uncharacterized protein</fullName>
    </submittedName>
</protein>
<organism evidence="1 2">
    <name type="scientific">Mycobacterium bourgelatii</name>
    <dbReference type="NCBI Taxonomy" id="1273442"/>
    <lineage>
        <taxon>Bacteria</taxon>
        <taxon>Bacillati</taxon>
        <taxon>Actinomycetota</taxon>
        <taxon>Actinomycetes</taxon>
        <taxon>Mycobacteriales</taxon>
        <taxon>Mycobacteriaceae</taxon>
        <taxon>Mycobacterium</taxon>
    </lineage>
</organism>
<dbReference type="AlphaFoldDB" id="A0A7I9YQH2"/>
<proteinExistence type="predicted"/>
<dbReference type="Proteomes" id="UP000465360">
    <property type="component" value="Unassembled WGS sequence"/>
</dbReference>
<keyword evidence="2" id="KW-1185">Reference proteome</keyword>
<evidence type="ECO:0000313" key="1">
    <source>
        <dbReference type="EMBL" id="GFG90878.1"/>
    </source>
</evidence>
<evidence type="ECO:0000313" key="2">
    <source>
        <dbReference type="Proteomes" id="UP000465360"/>
    </source>
</evidence>
<dbReference type="RefSeq" id="WP_163713267.1">
    <property type="nucleotide sequence ID" value="NZ_BLKZ01000001.1"/>
</dbReference>
<sequence>MTALAVAPALVAALCIGYHFGRRADAKTLTWKQRTSRIALGRRAIALGALLLARRLQHGFLKQHTLAAASRKQLGSVARQLLR</sequence>
<name>A0A7I9YQH2_MYCBU</name>